<comment type="caution">
    <text evidence="3">The sequence shown here is derived from an EMBL/GenBank/DDBJ whole genome shotgun (WGS) entry which is preliminary data.</text>
</comment>
<dbReference type="AlphaFoldDB" id="A0A6L7GFF1"/>
<dbReference type="OrthoDB" id="5515706at2"/>
<evidence type="ECO:0000259" key="2">
    <source>
        <dbReference type="Pfam" id="PF09992"/>
    </source>
</evidence>
<proteinExistence type="predicted"/>
<protein>
    <recommendedName>
        <fullName evidence="2">Phosphodiester glycosidase domain-containing protein</fullName>
    </recommendedName>
</protein>
<feature type="domain" description="Phosphodiester glycosidase" evidence="2">
    <location>
        <begin position="109"/>
        <end position="255"/>
    </location>
</feature>
<evidence type="ECO:0000256" key="1">
    <source>
        <dbReference type="SAM" id="SignalP"/>
    </source>
</evidence>
<sequence>MKAFLSLPIASLACLVLTACGPEPAGQPVMRTEIGSGKADNIGPAEPAAPVSPQPSACTSVTFENAGLIHCVADPAVHTISMVLGPQGGEPYRSLAKLAEAMAGDTASVAFAMNGGMFNGEGKPIGYYVENGERLKELSQTNGSGNFHLKPNGVFYGTKGKWQVKTSDEFYRTVGDRPQFGTQSGPMLLINGKLHPEITEDGPSRTLRNGVGVDSQGRAHFVISQGPVSFGKLARYYRDVLKTPNALYLDGSVSSLWDPASGRVDSAAPIGPLILVQNQEKAAP</sequence>
<reference evidence="3 4" key="1">
    <citation type="submission" date="2019-12" db="EMBL/GenBank/DDBJ databases">
        <title>Genomic-based taxomic classification of the family Erythrobacteraceae.</title>
        <authorList>
            <person name="Xu L."/>
        </authorList>
    </citation>
    <scope>NUCLEOTIDE SEQUENCE [LARGE SCALE GENOMIC DNA]</scope>
    <source>
        <strain evidence="3 4">KCTC 52259</strain>
    </source>
</reference>
<dbReference type="EMBL" id="WTYU01000001">
    <property type="protein sequence ID" value="MXP14196.1"/>
    <property type="molecule type" value="Genomic_DNA"/>
</dbReference>
<name>A0A6L7GFF1_9SPHN</name>
<keyword evidence="4" id="KW-1185">Reference proteome</keyword>
<dbReference type="Pfam" id="PF09992">
    <property type="entry name" value="NAGPA"/>
    <property type="match status" value="1"/>
</dbReference>
<dbReference type="PROSITE" id="PS51257">
    <property type="entry name" value="PROKAR_LIPOPROTEIN"/>
    <property type="match status" value="1"/>
</dbReference>
<dbReference type="RefSeq" id="WP_160600386.1">
    <property type="nucleotide sequence ID" value="NZ_WTYU01000001.1"/>
</dbReference>
<accession>A0A6L7GFF1</accession>
<feature type="chain" id="PRO_5026794070" description="Phosphodiester glycosidase domain-containing protein" evidence="1">
    <location>
        <begin position="26"/>
        <end position="284"/>
    </location>
</feature>
<keyword evidence="1" id="KW-0732">Signal</keyword>
<evidence type="ECO:0000313" key="4">
    <source>
        <dbReference type="Proteomes" id="UP000473531"/>
    </source>
</evidence>
<organism evidence="3 4">
    <name type="scientific">Allopontixanthobacter confluentis</name>
    <dbReference type="NCBI Taxonomy" id="1849021"/>
    <lineage>
        <taxon>Bacteria</taxon>
        <taxon>Pseudomonadati</taxon>
        <taxon>Pseudomonadota</taxon>
        <taxon>Alphaproteobacteria</taxon>
        <taxon>Sphingomonadales</taxon>
        <taxon>Erythrobacteraceae</taxon>
        <taxon>Allopontixanthobacter</taxon>
    </lineage>
</organism>
<dbReference type="InterPro" id="IPR018711">
    <property type="entry name" value="NAGPA"/>
</dbReference>
<feature type="signal peptide" evidence="1">
    <location>
        <begin position="1"/>
        <end position="25"/>
    </location>
</feature>
<gene>
    <name evidence="3" type="ORF">GRI44_05470</name>
</gene>
<evidence type="ECO:0000313" key="3">
    <source>
        <dbReference type="EMBL" id="MXP14196.1"/>
    </source>
</evidence>
<dbReference type="Proteomes" id="UP000473531">
    <property type="component" value="Unassembled WGS sequence"/>
</dbReference>